<feature type="compositionally biased region" description="Basic and acidic residues" evidence="1">
    <location>
        <begin position="106"/>
        <end position="120"/>
    </location>
</feature>
<dbReference type="Proteomes" id="UP000272942">
    <property type="component" value="Unassembled WGS sequence"/>
</dbReference>
<dbReference type="InterPro" id="IPR035899">
    <property type="entry name" value="DBL_dom_sf"/>
</dbReference>
<name>A0A183AB17_9TREM</name>
<feature type="region of interest" description="Disordered" evidence="1">
    <location>
        <begin position="373"/>
        <end position="414"/>
    </location>
</feature>
<proteinExistence type="predicted"/>
<dbReference type="AlphaFoldDB" id="A0A183AB17"/>
<evidence type="ECO:0000313" key="2">
    <source>
        <dbReference type="EMBL" id="VDP71763.1"/>
    </source>
</evidence>
<organism evidence="4">
    <name type="scientific">Echinostoma caproni</name>
    <dbReference type="NCBI Taxonomy" id="27848"/>
    <lineage>
        <taxon>Eukaryota</taxon>
        <taxon>Metazoa</taxon>
        <taxon>Spiralia</taxon>
        <taxon>Lophotrochozoa</taxon>
        <taxon>Platyhelminthes</taxon>
        <taxon>Trematoda</taxon>
        <taxon>Digenea</taxon>
        <taxon>Plagiorchiida</taxon>
        <taxon>Echinostomata</taxon>
        <taxon>Echinostomatoidea</taxon>
        <taxon>Echinostomatidae</taxon>
        <taxon>Echinostoma</taxon>
    </lineage>
</organism>
<reference evidence="4" key="1">
    <citation type="submission" date="2016-06" db="UniProtKB">
        <authorList>
            <consortium name="WormBaseParasite"/>
        </authorList>
    </citation>
    <scope>IDENTIFICATION</scope>
</reference>
<evidence type="ECO:0000256" key="1">
    <source>
        <dbReference type="SAM" id="MobiDB-lite"/>
    </source>
</evidence>
<evidence type="ECO:0000313" key="3">
    <source>
        <dbReference type="Proteomes" id="UP000272942"/>
    </source>
</evidence>
<feature type="compositionally biased region" description="Polar residues" evidence="1">
    <location>
        <begin position="402"/>
        <end position="414"/>
    </location>
</feature>
<keyword evidence="3" id="KW-1185">Reference proteome</keyword>
<gene>
    <name evidence="2" type="ORF">ECPE_LOCUS4152</name>
</gene>
<feature type="compositionally biased region" description="Low complexity" evidence="1">
    <location>
        <begin position="234"/>
        <end position="246"/>
    </location>
</feature>
<dbReference type="WBParaSite" id="ECPE_0000416001-mRNA-1">
    <property type="protein sequence ID" value="ECPE_0000416001-mRNA-1"/>
    <property type="gene ID" value="ECPE_0000416001"/>
</dbReference>
<dbReference type="SUPFAM" id="SSF48065">
    <property type="entry name" value="DBL homology domain (DH-domain)"/>
    <property type="match status" value="1"/>
</dbReference>
<feature type="region of interest" description="Disordered" evidence="1">
    <location>
        <begin position="212"/>
        <end position="246"/>
    </location>
</feature>
<accession>A0A183AB17</accession>
<feature type="compositionally biased region" description="Acidic residues" evidence="1">
    <location>
        <begin position="22"/>
        <end position="32"/>
    </location>
</feature>
<reference evidence="2 3" key="2">
    <citation type="submission" date="2018-11" db="EMBL/GenBank/DDBJ databases">
        <authorList>
            <consortium name="Pathogen Informatics"/>
        </authorList>
    </citation>
    <scope>NUCLEOTIDE SEQUENCE [LARGE SCALE GENOMIC DNA]</scope>
    <source>
        <strain evidence="2 3">Egypt</strain>
    </source>
</reference>
<feature type="compositionally biased region" description="Polar residues" evidence="1">
    <location>
        <begin position="212"/>
        <end position="233"/>
    </location>
</feature>
<dbReference type="Gene3D" id="1.20.900.10">
    <property type="entry name" value="Dbl homology (DH) domain"/>
    <property type="match status" value="1"/>
</dbReference>
<feature type="region of interest" description="Disordered" evidence="1">
    <location>
        <begin position="86"/>
        <end position="137"/>
    </location>
</feature>
<feature type="region of interest" description="Disordered" evidence="1">
    <location>
        <begin position="282"/>
        <end position="336"/>
    </location>
</feature>
<dbReference type="EMBL" id="UZAN01041040">
    <property type="protein sequence ID" value="VDP71763.1"/>
    <property type="molecule type" value="Genomic_DNA"/>
</dbReference>
<sequence>MTDVQRQKKIYTPDIQSRNEVPESEINWDEPDSVTNQSVFIDANQNVPTIEESEVTNNSVTNPAEIMTGEETNSAQILSPIAVDYEEEKSDDMSQPPTCEISIDAGVDKDSNTEGTRNEDPEIEEANAEEQPDSAPKEHVFRIAVEDDMQEDNKADDQIYYLPLAIGASGGKPEADNLDLSKIPGLGTNNQSDNVLRDLGKPLSQMADSVLSTHSVSNESISNAGSRPLSQAESTTMTGSTTTSSFLTSKSTLVTDSLLKTGNIPESITQQFNQIAKLNKSSLRSRRTVRTTTTRVTPGQITSVPVSSTVSDTNVQESRSDKTSSPTGRFTSEIPISTRVVHGIQSSTSSLPSLGTAGSSSTGAAISLEHQTTVPAGSDPGLQIESSKESTGPSGSPPMKSDGSTLPSSTSVEDQVRISDNSYVTLSYMIPLKQEKILDDQQVDTIFYKINELFNYHLSFLNTLQMWELTNTVGDKLLDMRRQLRAIYYSVLKRLVIFSPPDLKLEVARLKSSLRLAANEAKPPKAA</sequence>
<evidence type="ECO:0000313" key="4">
    <source>
        <dbReference type="WBParaSite" id="ECPE_0000416001-mRNA-1"/>
    </source>
</evidence>
<feature type="region of interest" description="Disordered" evidence="1">
    <location>
        <begin position="1"/>
        <end position="34"/>
    </location>
</feature>
<feature type="compositionally biased region" description="Acidic residues" evidence="1">
    <location>
        <begin position="121"/>
        <end position="132"/>
    </location>
</feature>
<protein>
    <submittedName>
        <fullName evidence="4">DH domain-containing protein</fullName>
    </submittedName>
</protein>
<dbReference type="OrthoDB" id="4066896at2759"/>
<feature type="compositionally biased region" description="Low complexity" evidence="1">
    <location>
        <begin position="290"/>
        <end position="315"/>
    </location>
</feature>